<gene>
    <name evidence="7" type="ORF">QUF85_15010</name>
</gene>
<dbReference type="InterPro" id="IPR036291">
    <property type="entry name" value="NAD(P)-bd_dom_sf"/>
</dbReference>
<dbReference type="InterPro" id="IPR006140">
    <property type="entry name" value="D-isomer_DH_NAD-bd"/>
</dbReference>
<evidence type="ECO:0000259" key="5">
    <source>
        <dbReference type="Pfam" id="PF00389"/>
    </source>
</evidence>
<dbReference type="GO" id="GO:0016616">
    <property type="term" value="F:oxidoreductase activity, acting on the CH-OH group of donors, NAD or NADP as acceptor"/>
    <property type="evidence" value="ECO:0007669"/>
    <property type="project" value="InterPro"/>
</dbReference>
<protein>
    <submittedName>
        <fullName evidence="7">D-2-hydroxyacid dehydrogenase</fullName>
    </submittedName>
</protein>
<keyword evidence="3" id="KW-0520">NAD</keyword>
<evidence type="ECO:0000313" key="8">
    <source>
        <dbReference type="Proteomes" id="UP001238973"/>
    </source>
</evidence>
<dbReference type="CDD" id="cd05300">
    <property type="entry name" value="2-Hacid_dh_1"/>
    <property type="match status" value="1"/>
</dbReference>
<dbReference type="Pfam" id="PF00389">
    <property type="entry name" value="2-Hacid_dh"/>
    <property type="match status" value="1"/>
</dbReference>
<sequence length="318" mass="36106">MPKRKLIISQNLNEILLQKIQELIPEWTVITGRSPEKWRDHIADAEVIAGWKAEMSVSIAASDVKWIQTWSAGVNALPLENLEQKNVQITTANGVHAYPISETIFALMLALTRKIDTYIKQQHTKTWHHAHMKQEIHEKTIGIIGVGKIGKETAKIAKAFGMTVLGMRHSGESEEFVDEMFTQKQLIDLLPRCDYIVVTLPLTPETRNMFGKNEFNLMKRSAFFINIGRGNLVIQNELIQALKDKDIAGAGLDVFETEPLPENSPLWELNNVIITPHTSGNTEFYDQRLIQDIFIPNLKDYLNGKTPSTNLLDYKKGY</sequence>
<proteinExistence type="inferred from homology"/>
<dbReference type="GO" id="GO:0051287">
    <property type="term" value="F:NAD binding"/>
    <property type="evidence" value="ECO:0007669"/>
    <property type="project" value="InterPro"/>
</dbReference>
<dbReference type="Proteomes" id="UP001238973">
    <property type="component" value="Unassembled WGS sequence"/>
</dbReference>
<evidence type="ECO:0000256" key="3">
    <source>
        <dbReference type="ARBA" id="ARBA00023027"/>
    </source>
</evidence>
<evidence type="ECO:0000256" key="2">
    <source>
        <dbReference type="ARBA" id="ARBA00023002"/>
    </source>
</evidence>
<dbReference type="EMBL" id="JAUCFI010000003">
    <property type="protein sequence ID" value="MDM5284603.1"/>
    <property type="molecule type" value="Genomic_DNA"/>
</dbReference>
<accession>A0AAJ1QNJ6</accession>
<dbReference type="PANTHER" id="PTHR43333:SF1">
    <property type="entry name" value="D-ISOMER SPECIFIC 2-HYDROXYACID DEHYDROGENASE NAD-BINDING DOMAIN-CONTAINING PROTEIN"/>
    <property type="match status" value="1"/>
</dbReference>
<reference evidence="7" key="1">
    <citation type="submission" date="2023-06" db="EMBL/GenBank/DDBJ databases">
        <title>Comparative genomics of Bacillaceae isolates and their secondary metabolite potential.</title>
        <authorList>
            <person name="Song L."/>
            <person name="Nielsen L.J."/>
            <person name="Mohite O."/>
            <person name="Xu X."/>
            <person name="Weber T."/>
            <person name="Kovacs A.T."/>
        </authorList>
    </citation>
    <scope>NUCLEOTIDE SEQUENCE</scope>
    <source>
        <strain evidence="7">G1S1</strain>
    </source>
</reference>
<dbReference type="RefSeq" id="WP_063593672.1">
    <property type="nucleotide sequence ID" value="NZ_JAUCFI010000003.1"/>
</dbReference>
<comment type="caution">
    <text evidence="7">The sequence shown here is derived from an EMBL/GenBank/DDBJ whole genome shotgun (WGS) entry which is preliminary data.</text>
</comment>
<evidence type="ECO:0000256" key="4">
    <source>
        <dbReference type="RuleBase" id="RU003719"/>
    </source>
</evidence>
<organism evidence="7 8">
    <name type="scientific">Peribacillus frigoritolerans</name>
    <dbReference type="NCBI Taxonomy" id="450367"/>
    <lineage>
        <taxon>Bacteria</taxon>
        <taxon>Bacillati</taxon>
        <taxon>Bacillota</taxon>
        <taxon>Bacilli</taxon>
        <taxon>Bacillales</taxon>
        <taxon>Bacillaceae</taxon>
        <taxon>Peribacillus</taxon>
    </lineage>
</organism>
<dbReference type="PANTHER" id="PTHR43333">
    <property type="entry name" value="2-HACID_DH_C DOMAIN-CONTAINING PROTEIN"/>
    <property type="match status" value="1"/>
</dbReference>
<dbReference type="SUPFAM" id="SSF51735">
    <property type="entry name" value="NAD(P)-binding Rossmann-fold domains"/>
    <property type="match status" value="1"/>
</dbReference>
<evidence type="ECO:0000256" key="1">
    <source>
        <dbReference type="ARBA" id="ARBA00005854"/>
    </source>
</evidence>
<keyword evidence="2 4" id="KW-0560">Oxidoreductase</keyword>
<dbReference type="Gene3D" id="3.40.50.720">
    <property type="entry name" value="NAD(P)-binding Rossmann-like Domain"/>
    <property type="match status" value="2"/>
</dbReference>
<dbReference type="AlphaFoldDB" id="A0AAJ1QNJ6"/>
<dbReference type="Pfam" id="PF02826">
    <property type="entry name" value="2-Hacid_dh_C"/>
    <property type="match status" value="1"/>
</dbReference>
<name>A0AAJ1QNJ6_9BACI</name>
<feature type="domain" description="D-isomer specific 2-hydroxyacid dehydrogenase NAD-binding" evidence="6">
    <location>
        <begin position="105"/>
        <end position="279"/>
    </location>
</feature>
<feature type="domain" description="D-isomer specific 2-hydroxyacid dehydrogenase catalytic" evidence="5">
    <location>
        <begin position="10"/>
        <end position="308"/>
    </location>
</feature>
<dbReference type="SUPFAM" id="SSF52283">
    <property type="entry name" value="Formate/glycerate dehydrogenase catalytic domain-like"/>
    <property type="match status" value="1"/>
</dbReference>
<comment type="similarity">
    <text evidence="1 4">Belongs to the D-isomer specific 2-hydroxyacid dehydrogenase family.</text>
</comment>
<dbReference type="InterPro" id="IPR006139">
    <property type="entry name" value="D-isomer_2_OHA_DH_cat_dom"/>
</dbReference>
<evidence type="ECO:0000259" key="6">
    <source>
        <dbReference type="Pfam" id="PF02826"/>
    </source>
</evidence>
<evidence type="ECO:0000313" key="7">
    <source>
        <dbReference type="EMBL" id="MDM5284603.1"/>
    </source>
</evidence>
<dbReference type="FunFam" id="3.40.50.720:FF:000363">
    <property type="entry name" value="D-isomer specific 2-hydroxyacid dehydrogenase"/>
    <property type="match status" value="1"/>
</dbReference>